<feature type="transmembrane region" description="Helical" evidence="8">
    <location>
        <begin position="61"/>
        <end position="81"/>
    </location>
</feature>
<accession>A0ABS4W1S0</accession>
<organism evidence="9 10">
    <name type="scientific">Pseudonocardia parietis</name>
    <dbReference type="NCBI Taxonomy" id="570936"/>
    <lineage>
        <taxon>Bacteria</taxon>
        <taxon>Bacillati</taxon>
        <taxon>Actinomycetota</taxon>
        <taxon>Actinomycetes</taxon>
        <taxon>Pseudonocardiales</taxon>
        <taxon>Pseudonocardiaceae</taxon>
        <taxon>Pseudonocardia</taxon>
    </lineage>
</organism>
<dbReference type="InterPro" id="IPR007208">
    <property type="entry name" value="MrpF/PhaF-like"/>
</dbReference>
<keyword evidence="4" id="KW-1003">Cell membrane</keyword>
<name>A0ABS4W1S0_9PSEU</name>
<reference evidence="9 10" key="1">
    <citation type="submission" date="2021-03" db="EMBL/GenBank/DDBJ databases">
        <title>Sequencing the genomes of 1000 actinobacteria strains.</title>
        <authorList>
            <person name="Klenk H.-P."/>
        </authorList>
    </citation>
    <scope>NUCLEOTIDE SEQUENCE [LARGE SCALE GENOMIC DNA]</scope>
    <source>
        <strain evidence="9 10">DSM 45256</strain>
    </source>
</reference>
<gene>
    <name evidence="9" type="ORF">JOF36_005852</name>
</gene>
<evidence type="ECO:0000256" key="2">
    <source>
        <dbReference type="ARBA" id="ARBA00009212"/>
    </source>
</evidence>
<evidence type="ECO:0000256" key="6">
    <source>
        <dbReference type="ARBA" id="ARBA00022989"/>
    </source>
</evidence>
<dbReference type="EMBL" id="JAGINU010000001">
    <property type="protein sequence ID" value="MBP2370156.1"/>
    <property type="molecule type" value="Genomic_DNA"/>
</dbReference>
<comment type="caution">
    <text evidence="9">The sequence shown here is derived from an EMBL/GenBank/DDBJ whole genome shotgun (WGS) entry which is preliminary data.</text>
</comment>
<evidence type="ECO:0000256" key="5">
    <source>
        <dbReference type="ARBA" id="ARBA00022692"/>
    </source>
</evidence>
<keyword evidence="10" id="KW-1185">Reference proteome</keyword>
<keyword evidence="7 8" id="KW-0472">Membrane</keyword>
<evidence type="ECO:0000256" key="3">
    <source>
        <dbReference type="ARBA" id="ARBA00022448"/>
    </source>
</evidence>
<sequence>MIVVYALVLAMLTTAGLLALWRLLQGPTTLDRIAALDVFMVLIVAAAAVYAAYYVDGSNVPLLAAVALIALVGTATAARLVERGERHR</sequence>
<dbReference type="Pfam" id="PF04066">
    <property type="entry name" value="MrpF_PhaF"/>
    <property type="match status" value="1"/>
</dbReference>
<feature type="transmembrane region" description="Helical" evidence="8">
    <location>
        <begin position="6"/>
        <end position="24"/>
    </location>
</feature>
<evidence type="ECO:0000313" key="10">
    <source>
        <dbReference type="Proteomes" id="UP001519295"/>
    </source>
</evidence>
<dbReference type="RefSeq" id="WP_210033199.1">
    <property type="nucleotide sequence ID" value="NZ_JAGINU010000001.1"/>
</dbReference>
<comment type="similarity">
    <text evidence="2">Belongs to the CPA3 antiporters (TC 2.A.63) subunit F family.</text>
</comment>
<dbReference type="PANTHER" id="PTHR34702">
    <property type="entry name" value="NA(+)/H(+) ANTIPORTER SUBUNIT F1"/>
    <property type="match status" value="1"/>
</dbReference>
<protein>
    <submittedName>
        <fullName evidence="9">Multicomponent Na+:H+ antiporter subunit F</fullName>
    </submittedName>
</protein>
<keyword evidence="6 8" id="KW-1133">Transmembrane helix</keyword>
<comment type="subcellular location">
    <subcellularLocation>
        <location evidence="1">Cell membrane</location>
        <topology evidence="1">Multi-pass membrane protein</topology>
    </subcellularLocation>
</comment>
<dbReference type="Proteomes" id="UP001519295">
    <property type="component" value="Unassembled WGS sequence"/>
</dbReference>
<evidence type="ECO:0000313" key="9">
    <source>
        <dbReference type="EMBL" id="MBP2370156.1"/>
    </source>
</evidence>
<evidence type="ECO:0000256" key="7">
    <source>
        <dbReference type="ARBA" id="ARBA00023136"/>
    </source>
</evidence>
<keyword evidence="5 8" id="KW-0812">Transmembrane</keyword>
<feature type="transmembrane region" description="Helical" evidence="8">
    <location>
        <begin position="36"/>
        <end position="55"/>
    </location>
</feature>
<evidence type="ECO:0000256" key="8">
    <source>
        <dbReference type="SAM" id="Phobius"/>
    </source>
</evidence>
<dbReference type="PANTHER" id="PTHR34702:SF1">
    <property type="entry name" value="NA(+)_H(+) ANTIPORTER SUBUNIT F"/>
    <property type="match status" value="1"/>
</dbReference>
<keyword evidence="3" id="KW-0813">Transport</keyword>
<evidence type="ECO:0000256" key="4">
    <source>
        <dbReference type="ARBA" id="ARBA00022475"/>
    </source>
</evidence>
<proteinExistence type="inferred from homology"/>
<evidence type="ECO:0000256" key="1">
    <source>
        <dbReference type="ARBA" id="ARBA00004651"/>
    </source>
</evidence>